<protein>
    <submittedName>
        <fullName evidence="2">Uncharacterized protein</fullName>
    </submittedName>
</protein>
<sequence>MSLNLTLGALRAQNGLSPYGEGLGALLGASVGSGASTGTGARASGLSPDKTADVFGADIVRRTSVVPAAATATAADAAGTDTAASTGAASTAPAAPTDAERDALSGALSGSVRWVADKFGDAAATAVMGIVYKSIGDGPVTEDSLGEGLLNALRFVDRQFGTASGDAFMAQLNGGGLNNALNDYFDNGLSERFMVAGAGNLADDAVQGAEAAKATLVQQAAKGDGDGGSDAMKSLLDMLRKMGVEDATENGGAPGGASGTASGTTADSMTSLLSGALSSLSGLSGFTGQAGSRTGGLAAGYGPSGAAAQAPDALAPGLLLHASV</sequence>
<name>B8DQC4_NITV9</name>
<dbReference type="eggNOG" id="ENOG5030SRS">
    <property type="taxonomic scope" value="Bacteria"/>
</dbReference>
<feature type="compositionally biased region" description="Low complexity" evidence="1">
    <location>
        <begin position="76"/>
        <end position="97"/>
    </location>
</feature>
<evidence type="ECO:0000256" key="1">
    <source>
        <dbReference type="SAM" id="MobiDB-lite"/>
    </source>
</evidence>
<dbReference type="HOGENOM" id="CLU_857206_0_0_7"/>
<feature type="region of interest" description="Disordered" evidence="1">
    <location>
        <begin position="76"/>
        <end position="101"/>
    </location>
</feature>
<gene>
    <name evidence="2" type="ordered locus">DvMF_2100</name>
</gene>
<evidence type="ECO:0000313" key="2">
    <source>
        <dbReference type="EMBL" id="ACL09043.1"/>
    </source>
</evidence>
<reference evidence="2" key="1">
    <citation type="submission" date="2008-10" db="EMBL/GenBank/DDBJ databases">
        <title>Complete sequence of Desulfovibrio vulgaris str. 'Miyazaki F'.</title>
        <authorList>
            <person name="Lucas S."/>
            <person name="Copeland A."/>
            <person name="Lapidus A."/>
            <person name="Glavina del Rio T."/>
            <person name="Dalin E."/>
            <person name="Tice H."/>
            <person name="Bruce D."/>
            <person name="Goodwin L."/>
            <person name="Pitluck S."/>
            <person name="Sims D."/>
            <person name="Brettin T."/>
            <person name="Detter J.C."/>
            <person name="Han C."/>
            <person name="Larimer F."/>
            <person name="Land M."/>
            <person name="Hauser L."/>
            <person name="Kyrpides N."/>
            <person name="Mikhailova N."/>
            <person name="Hazen T.C."/>
            <person name="Richardson P."/>
        </authorList>
    </citation>
    <scope>NUCLEOTIDE SEQUENCE</scope>
    <source>
        <strain evidence="2">Miyazaki F</strain>
    </source>
</reference>
<dbReference type="AlphaFoldDB" id="B8DQC4"/>
<feature type="region of interest" description="Disordered" evidence="1">
    <location>
        <begin position="246"/>
        <end position="266"/>
    </location>
</feature>
<dbReference type="OrthoDB" id="5450560at2"/>
<accession>B8DQC4</accession>
<dbReference type="KEGG" id="dvm:DvMF_2100"/>
<dbReference type="EMBL" id="CP001197">
    <property type="protein sequence ID" value="ACL09043.1"/>
    <property type="molecule type" value="Genomic_DNA"/>
</dbReference>
<organism evidence="2">
    <name type="scientific">Nitratidesulfovibrio vulgaris (strain DSM 19637 / Miyazaki F)</name>
    <name type="common">Desulfovibrio vulgaris</name>
    <dbReference type="NCBI Taxonomy" id="883"/>
    <lineage>
        <taxon>Bacteria</taxon>
        <taxon>Pseudomonadati</taxon>
        <taxon>Thermodesulfobacteriota</taxon>
        <taxon>Desulfovibrionia</taxon>
        <taxon>Desulfovibrionales</taxon>
        <taxon>Desulfovibrionaceae</taxon>
        <taxon>Nitratidesulfovibrio</taxon>
    </lineage>
</organism>
<proteinExistence type="predicted"/>